<dbReference type="InterPro" id="IPR005814">
    <property type="entry name" value="Aminotrans_3"/>
</dbReference>
<keyword evidence="5 9" id="KW-0808">Transferase</keyword>
<evidence type="ECO:0000256" key="5">
    <source>
        <dbReference type="ARBA" id="ARBA00022679"/>
    </source>
</evidence>
<dbReference type="InterPro" id="IPR015422">
    <property type="entry name" value="PyrdxlP-dep_Trfase_small"/>
</dbReference>
<evidence type="ECO:0000256" key="8">
    <source>
        <dbReference type="RuleBase" id="RU003560"/>
    </source>
</evidence>
<dbReference type="PANTHER" id="PTHR11986">
    <property type="entry name" value="AMINOTRANSFERASE CLASS III"/>
    <property type="match status" value="1"/>
</dbReference>
<dbReference type="Proteomes" id="UP001162741">
    <property type="component" value="Chromosome"/>
</dbReference>
<evidence type="ECO:0000256" key="4">
    <source>
        <dbReference type="ARBA" id="ARBA00022576"/>
    </source>
</evidence>
<accession>A0ABY6J7X3</accession>
<keyword evidence="10" id="KW-1185">Reference proteome</keyword>
<dbReference type="InterPro" id="IPR049704">
    <property type="entry name" value="Aminotrans_3_PPA_site"/>
</dbReference>
<dbReference type="EMBL" id="CP107006">
    <property type="protein sequence ID" value="UYQ95790.1"/>
    <property type="molecule type" value="Genomic_DNA"/>
</dbReference>
<evidence type="ECO:0000256" key="7">
    <source>
        <dbReference type="ARBA" id="ARBA00030587"/>
    </source>
</evidence>
<dbReference type="PIRSF" id="PIRSF000521">
    <property type="entry name" value="Transaminase_4ab_Lys_Orn"/>
    <property type="match status" value="1"/>
</dbReference>
<dbReference type="Pfam" id="PF00202">
    <property type="entry name" value="Aminotran_3"/>
    <property type="match status" value="1"/>
</dbReference>
<name>A0ABY6J7X3_9BACT</name>
<evidence type="ECO:0000256" key="6">
    <source>
        <dbReference type="ARBA" id="ARBA00022898"/>
    </source>
</evidence>
<comment type="pathway">
    <text evidence="2">Amino-acid biosynthesis; L-proline biosynthesis; L-glutamate 5-semialdehyde from L-ornithine: step 1/1.</text>
</comment>
<dbReference type="InterPro" id="IPR010164">
    <property type="entry name" value="Orn_aminotrans"/>
</dbReference>
<evidence type="ECO:0000256" key="3">
    <source>
        <dbReference type="ARBA" id="ARBA00012924"/>
    </source>
</evidence>
<dbReference type="GO" id="GO:0004587">
    <property type="term" value="F:ornithine aminotransferase activity"/>
    <property type="evidence" value="ECO:0007669"/>
    <property type="project" value="UniProtKB-EC"/>
</dbReference>
<keyword evidence="6 8" id="KW-0663">Pyridoxal phosphate</keyword>
<evidence type="ECO:0000256" key="2">
    <source>
        <dbReference type="ARBA" id="ARBA00004998"/>
    </source>
</evidence>
<comment type="similarity">
    <text evidence="8">Belongs to the class-III pyridoxal-phosphate-dependent aminotransferase family.</text>
</comment>
<dbReference type="Gene3D" id="3.90.1150.10">
    <property type="entry name" value="Aspartate Aminotransferase, domain 1"/>
    <property type="match status" value="1"/>
</dbReference>
<dbReference type="InterPro" id="IPR050103">
    <property type="entry name" value="Class-III_PLP-dep_AT"/>
</dbReference>
<gene>
    <name evidence="9" type="primary">rocD</name>
    <name evidence="9" type="ORF">MKQ68_11820</name>
</gene>
<dbReference type="InterPro" id="IPR015421">
    <property type="entry name" value="PyrdxlP-dep_Trfase_major"/>
</dbReference>
<evidence type="ECO:0000256" key="1">
    <source>
        <dbReference type="ARBA" id="ARBA00001933"/>
    </source>
</evidence>
<dbReference type="Gene3D" id="3.40.640.10">
    <property type="entry name" value="Type I PLP-dependent aspartate aminotransferase-like (Major domain)"/>
    <property type="match status" value="1"/>
</dbReference>
<dbReference type="InterPro" id="IPR015424">
    <property type="entry name" value="PyrdxlP-dep_Trfase"/>
</dbReference>
<dbReference type="CDD" id="cd00610">
    <property type="entry name" value="OAT_like"/>
    <property type="match status" value="1"/>
</dbReference>
<dbReference type="NCBIfam" id="TIGR01885">
    <property type="entry name" value="Orn_aminotrans"/>
    <property type="match status" value="1"/>
</dbReference>
<proteinExistence type="inferred from homology"/>
<keyword evidence="4 9" id="KW-0032">Aminotransferase</keyword>
<dbReference type="PROSITE" id="PS00600">
    <property type="entry name" value="AA_TRANSFER_CLASS_3"/>
    <property type="match status" value="1"/>
</dbReference>
<dbReference type="PANTHER" id="PTHR11986:SF18">
    <property type="entry name" value="ORNITHINE AMINOTRANSFERASE, MITOCHONDRIAL"/>
    <property type="match status" value="1"/>
</dbReference>
<dbReference type="SUPFAM" id="SSF53383">
    <property type="entry name" value="PLP-dependent transferases"/>
    <property type="match status" value="1"/>
</dbReference>
<organism evidence="9 10">
    <name type="scientific">Chitinophaga horti</name>
    <dbReference type="NCBI Taxonomy" id="2920382"/>
    <lineage>
        <taxon>Bacteria</taxon>
        <taxon>Pseudomonadati</taxon>
        <taxon>Bacteroidota</taxon>
        <taxon>Chitinophagia</taxon>
        <taxon>Chitinophagales</taxon>
        <taxon>Chitinophagaceae</taxon>
        <taxon>Chitinophaga</taxon>
    </lineage>
</organism>
<evidence type="ECO:0000313" key="10">
    <source>
        <dbReference type="Proteomes" id="UP001162741"/>
    </source>
</evidence>
<reference evidence="9" key="1">
    <citation type="submission" date="2022-10" db="EMBL/GenBank/DDBJ databases">
        <title>Chitinophaga sp. nov., isolated from soil.</title>
        <authorList>
            <person name="Jeon C.O."/>
        </authorList>
    </citation>
    <scope>NUCLEOTIDE SEQUENCE</scope>
    <source>
        <strain evidence="9">R8</strain>
    </source>
</reference>
<dbReference type="EC" id="2.6.1.13" evidence="3"/>
<sequence length="418" mass="45716">MESVANLSKTAAFIDREHHYGAHNYHPLPVVLERGEGVFLWDVEGKRYYDFLSAYSAVNQGHCHPRIIAALKAQAEKLTLTSRAFYNDKLGDFEEYVCRLFGYDKALVMNTGVEAVETAMKLCRKWGYLVKGIPQDQAKLVFADGNFHGRTISVVSASDDESARSGFGPFLDGIMKVPYNDADALEILLSTDKTIAGVILEPIQGEAGVIVPDEDYLERVSQLCNKYNVLFIADEIQTGIGRTGSMLASYDTATKLGKPDVLILGKAVSGGTVPVSVVLADDDIMLCIRPGEHGSTYGGNPLACAVAKEAIQVVLDEDLSLNAHKMGKLFREGLLDISKRLGVIRTVRGKGLLNAIVIDNSLEADLAWELCLEFKQRGLLAKPTHGNKIRFAPPLIIDAKQIMESLSIIENAIKSRCL</sequence>
<evidence type="ECO:0000313" key="9">
    <source>
        <dbReference type="EMBL" id="UYQ95790.1"/>
    </source>
</evidence>
<dbReference type="RefSeq" id="WP_264283470.1">
    <property type="nucleotide sequence ID" value="NZ_CP107006.1"/>
</dbReference>
<protein>
    <recommendedName>
        <fullName evidence="3">ornithine aminotransferase</fullName>
        <ecNumber evidence="3">2.6.1.13</ecNumber>
    </recommendedName>
    <alternativeName>
        <fullName evidence="7">Ornithine--oxo-acid aminotransferase</fullName>
    </alternativeName>
</protein>
<comment type="cofactor">
    <cofactor evidence="1">
        <name>pyridoxal 5'-phosphate</name>
        <dbReference type="ChEBI" id="CHEBI:597326"/>
    </cofactor>
</comment>